<sequence>MKRNLYWVLFGSLFILSCKHSEVPIETGKSTEVGYQVVTQDIENFWTAYDHLESSADSALTFQELYLDKASPYFKEFLQLRNFKAEEYVQLVRTMPEFWKAIRPLTVNVQNRKLEIQPAFDKLKALYPAFRQPDVCFAIGTLRTGGTTSEGLILIGTEIVAVNKTVALHEFDKNNFMRLVLENRTGDIIGVVAHEAVHTQQPGGDNGDESLLKQTIVEGAADFIASLMLERVTLSKAIYDYGMDYEEKLWREFYADVKNGKSIEDTDWMYNYRSKRPADLAYFIGFKICEAYYNNVSDKKQAIEDIILMSDAESFLQKSGYLEKYRN</sequence>
<dbReference type="OrthoDB" id="6402335at2"/>
<dbReference type="PROSITE" id="PS51257">
    <property type="entry name" value="PROKAR_LIPOPROTEIN"/>
    <property type="match status" value="1"/>
</dbReference>
<dbReference type="GO" id="GO:0008233">
    <property type="term" value="F:peptidase activity"/>
    <property type="evidence" value="ECO:0007669"/>
    <property type="project" value="UniProtKB-KW"/>
</dbReference>
<protein>
    <submittedName>
        <fullName evidence="1">Putative Zn-dependent protease DUF2268</fullName>
    </submittedName>
</protein>
<dbReference type="GO" id="GO:0006508">
    <property type="term" value="P:proteolysis"/>
    <property type="evidence" value="ECO:0007669"/>
    <property type="project" value="UniProtKB-KW"/>
</dbReference>
<proteinExistence type="predicted"/>
<keyword evidence="1" id="KW-0645">Protease</keyword>
<dbReference type="AlphaFoldDB" id="A0A2U1AWU5"/>
<name>A0A2U1AWU5_9BACT</name>
<accession>A0A2U1AWU5</accession>
<gene>
    <name evidence="1" type="ORF">C8E01_10668</name>
</gene>
<keyword evidence="2" id="KW-1185">Reference proteome</keyword>
<dbReference type="EMBL" id="QEKI01000006">
    <property type="protein sequence ID" value="PVY40727.1"/>
    <property type="molecule type" value="Genomic_DNA"/>
</dbReference>
<organism evidence="1 2">
    <name type="scientific">Pontibacter virosus</name>
    <dbReference type="NCBI Taxonomy" id="1765052"/>
    <lineage>
        <taxon>Bacteria</taxon>
        <taxon>Pseudomonadati</taxon>
        <taxon>Bacteroidota</taxon>
        <taxon>Cytophagia</taxon>
        <taxon>Cytophagales</taxon>
        <taxon>Hymenobacteraceae</taxon>
        <taxon>Pontibacter</taxon>
    </lineage>
</organism>
<keyword evidence="1" id="KW-0378">Hydrolase</keyword>
<dbReference type="Proteomes" id="UP000245466">
    <property type="component" value="Unassembled WGS sequence"/>
</dbReference>
<dbReference type="RefSeq" id="WP_116543457.1">
    <property type="nucleotide sequence ID" value="NZ_QEKI01000006.1"/>
</dbReference>
<dbReference type="Pfam" id="PF25594">
    <property type="entry name" value="GldB_lipo"/>
    <property type="match status" value="1"/>
</dbReference>
<dbReference type="InterPro" id="IPR019853">
    <property type="entry name" value="GldB-like"/>
</dbReference>
<evidence type="ECO:0000313" key="2">
    <source>
        <dbReference type="Proteomes" id="UP000245466"/>
    </source>
</evidence>
<reference evidence="1 2" key="1">
    <citation type="submission" date="2018-04" db="EMBL/GenBank/DDBJ databases">
        <title>Genomic Encyclopedia of Type Strains, Phase IV (KMG-IV): sequencing the most valuable type-strain genomes for metagenomic binning, comparative biology and taxonomic classification.</title>
        <authorList>
            <person name="Goeker M."/>
        </authorList>
    </citation>
    <scope>NUCLEOTIDE SEQUENCE [LARGE SCALE GENOMIC DNA]</scope>
    <source>
        <strain evidence="1 2">DSM 100231</strain>
    </source>
</reference>
<comment type="caution">
    <text evidence="1">The sequence shown here is derived from an EMBL/GenBank/DDBJ whole genome shotgun (WGS) entry which is preliminary data.</text>
</comment>
<evidence type="ECO:0000313" key="1">
    <source>
        <dbReference type="EMBL" id="PVY40727.1"/>
    </source>
</evidence>